<feature type="region of interest" description="Disordered" evidence="1">
    <location>
        <begin position="724"/>
        <end position="770"/>
    </location>
</feature>
<feature type="region of interest" description="Disordered" evidence="1">
    <location>
        <begin position="434"/>
        <end position="600"/>
    </location>
</feature>
<feature type="region of interest" description="Disordered" evidence="1">
    <location>
        <begin position="956"/>
        <end position="1037"/>
    </location>
</feature>
<feature type="region of interest" description="Disordered" evidence="1">
    <location>
        <begin position="649"/>
        <end position="691"/>
    </location>
</feature>
<gene>
    <name evidence="2" type="ORF">M408DRAFT_15879</name>
</gene>
<feature type="compositionally biased region" description="Polar residues" evidence="1">
    <location>
        <begin position="1146"/>
        <end position="1156"/>
    </location>
</feature>
<feature type="region of interest" description="Disordered" evidence="1">
    <location>
        <begin position="1127"/>
        <end position="1158"/>
    </location>
</feature>
<proteinExistence type="predicted"/>
<feature type="compositionally biased region" description="Low complexity" evidence="1">
    <location>
        <begin position="188"/>
        <end position="214"/>
    </location>
</feature>
<dbReference type="Proteomes" id="UP000054097">
    <property type="component" value="Unassembled WGS sequence"/>
</dbReference>
<feature type="compositionally biased region" description="Low complexity" evidence="1">
    <location>
        <begin position="435"/>
        <end position="470"/>
    </location>
</feature>
<dbReference type="HOGENOM" id="CLU_267555_0_0_1"/>
<feature type="region of interest" description="Disordered" evidence="1">
    <location>
        <begin position="1050"/>
        <end position="1113"/>
    </location>
</feature>
<feature type="compositionally biased region" description="Polar residues" evidence="1">
    <location>
        <begin position="102"/>
        <end position="116"/>
    </location>
</feature>
<keyword evidence="3" id="KW-1185">Reference proteome</keyword>
<dbReference type="AlphaFoldDB" id="A0A0C3BDN8"/>
<feature type="compositionally biased region" description="Low complexity" evidence="1">
    <location>
        <begin position="161"/>
        <end position="172"/>
    </location>
</feature>
<feature type="region of interest" description="Disordered" evidence="1">
    <location>
        <begin position="1"/>
        <end position="125"/>
    </location>
</feature>
<dbReference type="OrthoDB" id="2413468at2759"/>
<protein>
    <recommendedName>
        <fullName evidence="4">CUE domain-containing protein</fullName>
    </recommendedName>
</protein>
<name>A0A0C3BDN8_SERVB</name>
<reference evidence="3" key="2">
    <citation type="submission" date="2015-01" db="EMBL/GenBank/DDBJ databases">
        <title>Evolutionary Origins and Diversification of the Mycorrhizal Mutualists.</title>
        <authorList>
            <consortium name="DOE Joint Genome Institute"/>
            <consortium name="Mycorrhizal Genomics Consortium"/>
            <person name="Kohler A."/>
            <person name="Kuo A."/>
            <person name="Nagy L.G."/>
            <person name="Floudas D."/>
            <person name="Copeland A."/>
            <person name="Barry K.W."/>
            <person name="Cichocki N."/>
            <person name="Veneault-Fourrey C."/>
            <person name="LaButti K."/>
            <person name="Lindquist E.A."/>
            <person name="Lipzen A."/>
            <person name="Lundell T."/>
            <person name="Morin E."/>
            <person name="Murat C."/>
            <person name="Riley R."/>
            <person name="Ohm R."/>
            <person name="Sun H."/>
            <person name="Tunlid A."/>
            <person name="Henrissat B."/>
            <person name="Grigoriev I.V."/>
            <person name="Hibbett D.S."/>
            <person name="Martin F."/>
        </authorList>
    </citation>
    <scope>NUCLEOTIDE SEQUENCE [LARGE SCALE GENOMIC DNA]</scope>
    <source>
        <strain evidence="3">MAFF 305830</strain>
    </source>
</reference>
<evidence type="ECO:0000313" key="3">
    <source>
        <dbReference type="Proteomes" id="UP000054097"/>
    </source>
</evidence>
<reference evidence="2 3" key="1">
    <citation type="submission" date="2014-04" db="EMBL/GenBank/DDBJ databases">
        <authorList>
            <consortium name="DOE Joint Genome Institute"/>
            <person name="Kuo A."/>
            <person name="Zuccaro A."/>
            <person name="Kohler A."/>
            <person name="Nagy L.G."/>
            <person name="Floudas D."/>
            <person name="Copeland A."/>
            <person name="Barry K.W."/>
            <person name="Cichocki N."/>
            <person name="Veneault-Fourrey C."/>
            <person name="LaButti K."/>
            <person name="Lindquist E.A."/>
            <person name="Lipzen A."/>
            <person name="Lundell T."/>
            <person name="Morin E."/>
            <person name="Murat C."/>
            <person name="Sun H."/>
            <person name="Tunlid A."/>
            <person name="Henrissat B."/>
            <person name="Grigoriev I.V."/>
            <person name="Hibbett D.S."/>
            <person name="Martin F."/>
            <person name="Nordberg H.P."/>
            <person name="Cantor M.N."/>
            <person name="Hua S.X."/>
        </authorList>
    </citation>
    <scope>NUCLEOTIDE SEQUENCE [LARGE SCALE GENOMIC DNA]</scope>
    <source>
        <strain evidence="2 3">MAFF 305830</strain>
    </source>
</reference>
<evidence type="ECO:0000256" key="1">
    <source>
        <dbReference type="SAM" id="MobiDB-lite"/>
    </source>
</evidence>
<evidence type="ECO:0008006" key="4">
    <source>
        <dbReference type="Google" id="ProtNLM"/>
    </source>
</evidence>
<feature type="compositionally biased region" description="Pro residues" evidence="1">
    <location>
        <begin position="507"/>
        <end position="521"/>
    </location>
</feature>
<feature type="compositionally biased region" description="Low complexity" evidence="1">
    <location>
        <begin position="996"/>
        <end position="1020"/>
    </location>
</feature>
<feature type="region of interest" description="Disordered" evidence="1">
    <location>
        <begin position="146"/>
        <end position="172"/>
    </location>
</feature>
<feature type="region of interest" description="Disordered" evidence="1">
    <location>
        <begin position="187"/>
        <end position="382"/>
    </location>
</feature>
<evidence type="ECO:0000313" key="2">
    <source>
        <dbReference type="EMBL" id="KIM29551.1"/>
    </source>
</evidence>
<feature type="compositionally biased region" description="Low complexity" evidence="1">
    <location>
        <begin position="1"/>
        <end position="14"/>
    </location>
</feature>
<feature type="compositionally biased region" description="Polar residues" evidence="1">
    <location>
        <begin position="583"/>
        <end position="597"/>
    </location>
</feature>
<feature type="compositionally biased region" description="Low complexity" evidence="1">
    <location>
        <begin position="529"/>
        <end position="539"/>
    </location>
</feature>
<accession>A0A0C3BDN8</accession>
<feature type="compositionally biased region" description="Polar residues" evidence="1">
    <location>
        <begin position="1073"/>
        <end position="1082"/>
    </location>
</feature>
<feature type="compositionally biased region" description="Polar residues" evidence="1">
    <location>
        <begin position="343"/>
        <end position="369"/>
    </location>
</feature>
<feature type="compositionally biased region" description="Polar residues" evidence="1">
    <location>
        <begin position="1052"/>
        <end position="1061"/>
    </location>
</feature>
<sequence length="1206" mass="126665">MPHASATSSVTHAVSQDHQESSQSRFFLAPLPPFESRPAPSRQDTTDILEYYNSATAAGAYSGPSKAQAHSSSRHRPSTAPHQSSDKVVSENVQGASDDLARQTSIRLVPSSSKSQYPEALPRPALHHADSNLLVTSNRKIAIIERDGTPAPGSGPGSGGISPVSPGSTSPSILARRGVERSRLALVSPPDAAPSSQSIQSSPPSAAAFALSKSSRAKYADVRASPTTPNEGQSSYYSNHAHSHHSHGRSSSEATAIAGSHNTRSPTGMGTAHYTEAPKSPRDVGIVGTMRTMAGRPELDNKAGSRHRRRQSSGNASSGSDYGDEPTLAKSSDVSAHKPSFSPVFQNPRQDAPSSQHVVGAGSASSNSHGMHLPLPAVPRTFGSSSNHTPLLTPAIGDGKPIDFKVAAPVVVDIRSDLADLWLAATPDRDLDFNSTGSPMTAMTTTTDSSSHPTSLSPVSSGQSSVTSPLKTRTQHYDPVFDAKAGPVPVPPRHIDVNSLASGSSPICPPRPQRQPSPAKRPTPLGGDSKSSSSSSIASQMQEFVTPPSDPTTSDPKYALLAVSDDESGSDYSNNQRTRKTSRSYSAAAGSTRSKSGSIHIREGAFPANSVFLHRLKTDVDAEPLDSEMKTPTNNNKLANMFTVENAQAVPMSDASSRRRKDSIASSKASGGRRSNEVSRKTRPSTADSRGIAETTAAHGEALSHSQSKEVEAQLNIFTWEGSLTHGRESPTHPVPDSPTNSTSMHHANPHSHLGHGPPPTGRSNYVKGPSVFKAKGPLATSGTVRSAPKPKEIHINPPGQWPAAMSFADVLSEPTPLARAIGYAMKINELSKEDCGLGLWIEEVLSKTRPPVMTSSGPVPVGPSHTRFVSGNSAMSEMTFPIRPDAYKAIDLTPSGTEISATELPSSLPYPVLALSQQLTGNRPAVPPIPPAKSSISSAVKSGSANFLATFGRRASVKGKGSQSGSAGEGKEKEPRSTPRKLVSARGPPSRNGDTTPPSSSTPSRSNTLLPLIPTLPGGPRAPRPKRSSTMMIGPPKPIISAPIPITPGPVSTSSSNAYPDSNVEIDRSDSPTDLTPQPMTLTKEVPRAPEGPRPQNRLTRTPSFPGSARISASGISRSVVSFKPSASPLATQMSGSRSAVGAGTQASSPRGSQEFSRDLDKLCDVLPHVPRDTLAIYLSRAEGRSMLAIGRYLEDERQGTVQRP</sequence>
<dbReference type="STRING" id="933852.A0A0C3BDN8"/>
<organism evidence="2 3">
    <name type="scientific">Serendipita vermifera MAFF 305830</name>
    <dbReference type="NCBI Taxonomy" id="933852"/>
    <lineage>
        <taxon>Eukaryota</taxon>
        <taxon>Fungi</taxon>
        <taxon>Dikarya</taxon>
        <taxon>Basidiomycota</taxon>
        <taxon>Agaricomycotina</taxon>
        <taxon>Agaricomycetes</taxon>
        <taxon>Sebacinales</taxon>
        <taxon>Serendipitaceae</taxon>
        <taxon>Serendipita</taxon>
    </lineage>
</organism>
<feature type="compositionally biased region" description="Polar residues" evidence="1">
    <location>
        <begin position="1130"/>
        <end position="1139"/>
    </location>
</feature>
<dbReference type="EMBL" id="KN824288">
    <property type="protein sequence ID" value="KIM29551.1"/>
    <property type="molecule type" value="Genomic_DNA"/>
</dbReference>